<keyword evidence="3" id="KW-0808">Transferase</keyword>
<evidence type="ECO:0000256" key="2">
    <source>
        <dbReference type="ARBA" id="ARBA00022603"/>
    </source>
</evidence>
<dbReference type="GO" id="GO:0070475">
    <property type="term" value="P:rRNA base methylation"/>
    <property type="evidence" value="ECO:0007669"/>
    <property type="project" value="TreeGrafter"/>
</dbReference>
<keyword evidence="2" id="KW-0489">Methyltransferase</keyword>
<evidence type="ECO:0008006" key="6">
    <source>
        <dbReference type="Google" id="ProtNLM"/>
    </source>
</evidence>
<dbReference type="GO" id="GO:0071424">
    <property type="term" value="F:rRNA (cytosine-N4-)-methyltransferase activity"/>
    <property type="evidence" value="ECO:0007669"/>
    <property type="project" value="TreeGrafter"/>
</dbReference>
<dbReference type="InterPro" id="IPR029063">
    <property type="entry name" value="SAM-dependent_MTases_sf"/>
</dbReference>
<dbReference type="InterPro" id="IPR002903">
    <property type="entry name" value="RsmH"/>
</dbReference>
<evidence type="ECO:0000256" key="4">
    <source>
        <dbReference type="ARBA" id="ARBA00022691"/>
    </source>
</evidence>
<evidence type="ECO:0000256" key="3">
    <source>
        <dbReference type="ARBA" id="ARBA00022679"/>
    </source>
</evidence>
<dbReference type="SUPFAM" id="SSF81799">
    <property type="entry name" value="Putative methyltransferase TM0872, insert domain"/>
    <property type="match status" value="1"/>
</dbReference>
<reference evidence="5" key="1">
    <citation type="submission" date="2018-05" db="EMBL/GenBank/DDBJ databases">
        <authorList>
            <person name="Lanie J.A."/>
            <person name="Ng W.-L."/>
            <person name="Kazmierczak K.M."/>
            <person name="Andrzejewski T.M."/>
            <person name="Davidsen T.M."/>
            <person name="Wayne K.J."/>
            <person name="Tettelin H."/>
            <person name="Glass J.I."/>
            <person name="Rusch D."/>
            <person name="Podicherti R."/>
            <person name="Tsui H.-C.T."/>
            <person name="Winkler M.E."/>
        </authorList>
    </citation>
    <scope>NUCLEOTIDE SEQUENCE</scope>
</reference>
<organism evidence="5">
    <name type="scientific">marine metagenome</name>
    <dbReference type="NCBI Taxonomy" id="408172"/>
    <lineage>
        <taxon>unclassified sequences</taxon>
        <taxon>metagenomes</taxon>
        <taxon>ecological metagenomes</taxon>
    </lineage>
</organism>
<dbReference type="NCBIfam" id="TIGR00006">
    <property type="entry name" value="16S rRNA (cytosine(1402)-N(4))-methyltransferase RsmH"/>
    <property type="match status" value="1"/>
</dbReference>
<dbReference type="EMBL" id="UINC01121429">
    <property type="protein sequence ID" value="SVC96583.1"/>
    <property type="molecule type" value="Genomic_DNA"/>
</dbReference>
<dbReference type="PANTHER" id="PTHR11265:SF0">
    <property type="entry name" value="12S RRNA N4-METHYLCYTIDINE METHYLTRANSFERASE"/>
    <property type="match status" value="1"/>
</dbReference>
<dbReference type="AlphaFoldDB" id="A0A382RFX2"/>
<dbReference type="PANTHER" id="PTHR11265">
    <property type="entry name" value="S-ADENOSYL-METHYLTRANSFERASE MRAW"/>
    <property type="match status" value="1"/>
</dbReference>
<feature type="non-terminal residue" evidence="5">
    <location>
        <position position="1"/>
    </location>
</feature>
<comment type="similarity">
    <text evidence="1">Belongs to the methyltransferase superfamily. RsmH family.</text>
</comment>
<dbReference type="SUPFAM" id="SSF53335">
    <property type="entry name" value="S-adenosyl-L-methionine-dependent methyltransferases"/>
    <property type="match status" value="1"/>
</dbReference>
<keyword evidence="4" id="KW-0949">S-adenosyl-L-methionine</keyword>
<dbReference type="Gene3D" id="3.40.50.150">
    <property type="entry name" value="Vaccinia Virus protein VP39"/>
    <property type="match status" value="2"/>
</dbReference>
<gene>
    <name evidence="5" type="ORF">METZ01_LOCUS349437</name>
</gene>
<dbReference type="Pfam" id="PF01795">
    <property type="entry name" value="Methyltransf_5"/>
    <property type="match status" value="1"/>
</dbReference>
<proteinExistence type="inferred from homology"/>
<name>A0A382RFX2_9ZZZZ</name>
<accession>A0A382RFX2</accession>
<protein>
    <recommendedName>
        <fullName evidence="6">16S rRNA (Cytosine(1402)-N(4))-methyltransferase</fullName>
    </recommendedName>
</protein>
<sequence length="225" mass="25625">NNKKNKFDAILFDLGLSSNQLNDPERGFSFMFDGPLDMGMGINSRKVSDIINNYSELELANIIYNFGEERLSRKIAKNIVAARKVKSIKSTLELVGLIKKSFPILQLNKSKINPATKTFQALRIYLNDELNELSKALNKSINLLKPKGKLIIVSFQSLEDRIVKDFLNHNSGKRWRSSRHYPELADEGSITLNLITKKPIRPSEREIINNPRSRSAKLRVGEKIN</sequence>
<evidence type="ECO:0000313" key="5">
    <source>
        <dbReference type="EMBL" id="SVC96583.1"/>
    </source>
</evidence>
<dbReference type="InterPro" id="IPR023397">
    <property type="entry name" value="SAM-dep_MeTrfase_MraW_recog"/>
</dbReference>
<evidence type="ECO:0000256" key="1">
    <source>
        <dbReference type="ARBA" id="ARBA00010396"/>
    </source>
</evidence>